<reference evidence="1" key="1">
    <citation type="submission" date="2017-02" db="EMBL/GenBank/DDBJ databases">
        <title>Delving into the versatile metabolic prowess of the omnipresent phylum Bacteroidetes.</title>
        <authorList>
            <person name="Nobu M.K."/>
            <person name="Mei R."/>
            <person name="Narihiro T."/>
            <person name="Kuroda K."/>
            <person name="Liu W.-T."/>
        </authorList>
    </citation>
    <scope>NUCLEOTIDE SEQUENCE</scope>
    <source>
        <strain evidence="1">ADurb.Bin160</strain>
    </source>
</reference>
<proteinExistence type="predicted"/>
<dbReference type="AlphaFoldDB" id="A0A1V5ZNK3"/>
<accession>A0A1V5ZNK3</accession>
<name>A0A1V5ZNK3_9BACT</name>
<comment type="caution">
    <text evidence="1">The sequence shown here is derived from an EMBL/GenBank/DDBJ whole genome shotgun (WGS) entry which is preliminary data.</text>
</comment>
<dbReference type="Proteomes" id="UP000485621">
    <property type="component" value="Unassembled WGS sequence"/>
</dbReference>
<protein>
    <submittedName>
        <fullName evidence="1">Uncharacterized protein</fullName>
    </submittedName>
</protein>
<sequence>MSRIYEGLGGGFTPNNPALLRDAALEQLPAPDKIRFAREECFICNF</sequence>
<organism evidence="1">
    <name type="scientific">candidate division CPR1 bacterium ADurb.Bin160</name>
    <dbReference type="NCBI Taxonomy" id="1852826"/>
    <lineage>
        <taxon>Bacteria</taxon>
        <taxon>candidate division CPR1</taxon>
    </lineage>
</organism>
<dbReference type="EMBL" id="MWDB01000010">
    <property type="protein sequence ID" value="OQB41807.1"/>
    <property type="molecule type" value="Genomic_DNA"/>
</dbReference>
<gene>
    <name evidence="1" type="ORF">BWY04_00601</name>
</gene>
<evidence type="ECO:0000313" key="1">
    <source>
        <dbReference type="EMBL" id="OQB41807.1"/>
    </source>
</evidence>